<sequence length="179" mass="19449">MVPERCPVEMDPVQRGEALMLTALMLMAQAAAAQPQPVQAPTPACNAPVIMIVSGPTHDRARMLAYGKAIADSGLYQKLGGYYVNLAFPQAIFEGDAPQAYVNLIVRFPCMANARAFWFSKEYQEKIKPLRLNPSAGDYIVTVYPEAPLRADMIGKVGDNEYKAPFSAEGIAQVEGAKP</sequence>
<protein>
    <recommendedName>
        <fullName evidence="1">DUF1330 domain-containing protein</fullName>
    </recommendedName>
</protein>
<dbReference type="AlphaFoldDB" id="A0A255Y4Z9"/>
<evidence type="ECO:0000259" key="1">
    <source>
        <dbReference type="Pfam" id="PF07045"/>
    </source>
</evidence>
<organism evidence="2 3">
    <name type="scientific">Sandarakinorhabdus cyanobacteriorum</name>
    <dbReference type="NCBI Taxonomy" id="1981098"/>
    <lineage>
        <taxon>Bacteria</taxon>
        <taxon>Pseudomonadati</taxon>
        <taxon>Pseudomonadota</taxon>
        <taxon>Alphaproteobacteria</taxon>
        <taxon>Sphingomonadales</taxon>
        <taxon>Sphingosinicellaceae</taxon>
        <taxon>Sandarakinorhabdus</taxon>
    </lineage>
</organism>
<evidence type="ECO:0000313" key="3">
    <source>
        <dbReference type="Proteomes" id="UP000216991"/>
    </source>
</evidence>
<comment type="caution">
    <text evidence="2">The sequence shown here is derived from an EMBL/GenBank/DDBJ whole genome shotgun (WGS) entry which is preliminary data.</text>
</comment>
<keyword evidence="3" id="KW-1185">Reference proteome</keyword>
<dbReference type="EMBL" id="NOXT01000125">
    <property type="protein sequence ID" value="OYQ24367.1"/>
    <property type="molecule type" value="Genomic_DNA"/>
</dbReference>
<gene>
    <name evidence="2" type="ORF">CHU93_16190</name>
</gene>
<dbReference type="Proteomes" id="UP000216991">
    <property type="component" value="Unassembled WGS sequence"/>
</dbReference>
<accession>A0A255Y4Z9</accession>
<dbReference type="InterPro" id="IPR011008">
    <property type="entry name" value="Dimeric_a/b-barrel"/>
</dbReference>
<dbReference type="OrthoDB" id="9806380at2"/>
<dbReference type="SUPFAM" id="SSF54909">
    <property type="entry name" value="Dimeric alpha+beta barrel"/>
    <property type="match status" value="1"/>
</dbReference>
<dbReference type="InterPro" id="IPR010753">
    <property type="entry name" value="DUF1330"/>
</dbReference>
<name>A0A255Y4Z9_9SPHN</name>
<dbReference type="Pfam" id="PF07045">
    <property type="entry name" value="DUF1330"/>
    <property type="match status" value="1"/>
</dbReference>
<feature type="domain" description="DUF1330" evidence="1">
    <location>
        <begin position="52"/>
        <end position="132"/>
    </location>
</feature>
<reference evidence="2 3" key="1">
    <citation type="submission" date="2017-07" db="EMBL/GenBank/DDBJ databases">
        <title>Sandarakinorhabdus cyanobacteriorum sp. nov., a novel bacterium isolated from cyanobacterial aggregates in a eutrophic lake.</title>
        <authorList>
            <person name="Cai H."/>
        </authorList>
    </citation>
    <scope>NUCLEOTIDE SEQUENCE [LARGE SCALE GENOMIC DNA]</scope>
    <source>
        <strain evidence="2 3">TH057</strain>
    </source>
</reference>
<dbReference type="Gene3D" id="3.30.70.100">
    <property type="match status" value="1"/>
</dbReference>
<evidence type="ECO:0000313" key="2">
    <source>
        <dbReference type="EMBL" id="OYQ24367.1"/>
    </source>
</evidence>
<proteinExistence type="predicted"/>